<dbReference type="Proteomes" id="UP000237347">
    <property type="component" value="Unassembled WGS sequence"/>
</dbReference>
<reference evidence="1 2" key="1">
    <citation type="journal article" date="2018" name="Sci. Data">
        <title>The draft genome sequence of cork oak.</title>
        <authorList>
            <person name="Ramos A.M."/>
            <person name="Usie A."/>
            <person name="Barbosa P."/>
            <person name="Barros P.M."/>
            <person name="Capote T."/>
            <person name="Chaves I."/>
            <person name="Simoes F."/>
            <person name="Abreu I."/>
            <person name="Carrasquinho I."/>
            <person name="Faro C."/>
            <person name="Guimaraes J.B."/>
            <person name="Mendonca D."/>
            <person name="Nobrega F."/>
            <person name="Rodrigues L."/>
            <person name="Saibo N.J.M."/>
            <person name="Varela M.C."/>
            <person name="Egas C."/>
            <person name="Matos J."/>
            <person name="Miguel C.M."/>
            <person name="Oliveira M.M."/>
            <person name="Ricardo C.P."/>
            <person name="Goncalves S."/>
        </authorList>
    </citation>
    <scope>NUCLEOTIDE SEQUENCE [LARGE SCALE GENOMIC DNA]</scope>
    <source>
        <strain evidence="2">cv. HL8</strain>
    </source>
</reference>
<comment type="caution">
    <text evidence="1">The sequence shown here is derived from an EMBL/GenBank/DDBJ whole genome shotgun (WGS) entry which is preliminary data.</text>
</comment>
<dbReference type="AlphaFoldDB" id="A0AAW0INN5"/>
<dbReference type="EMBL" id="PKMF04000964">
    <property type="protein sequence ID" value="KAK7816038.1"/>
    <property type="molecule type" value="Genomic_DNA"/>
</dbReference>
<protein>
    <submittedName>
        <fullName evidence="1">Rab escort protein 1</fullName>
    </submittedName>
</protein>
<name>A0AAW0INN5_QUESU</name>
<accession>A0AAW0INN5</accession>
<proteinExistence type="predicted"/>
<keyword evidence="2" id="KW-1185">Reference proteome</keyword>
<organism evidence="1 2">
    <name type="scientific">Quercus suber</name>
    <name type="common">Cork oak</name>
    <dbReference type="NCBI Taxonomy" id="58331"/>
    <lineage>
        <taxon>Eukaryota</taxon>
        <taxon>Viridiplantae</taxon>
        <taxon>Streptophyta</taxon>
        <taxon>Embryophyta</taxon>
        <taxon>Tracheophyta</taxon>
        <taxon>Spermatophyta</taxon>
        <taxon>Magnoliopsida</taxon>
        <taxon>eudicotyledons</taxon>
        <taxon>Gunneridae</taxon>
        <taxon>Pentapetalae</taxon>
        <taxon>rosids</taxon>
        <taxon>fabids</taxon>
        <taxon>Fagales</taxon>
        <taxon>Fagaceae</taxon>
        <taxon>Quercus</taxon>
    </lineage>
</organism>
<dbReference type="InterPro" id="IPR036188">
    <property type="entry name" value="FAD/NAD-bd_sf"/>
</dbReference>
<evidence type="ECO:0000313" key="2">
    <source>
        <dbReference type="Proteomes" id="UP000237347"/>
    </source>
</evidence>
<dbReference type="Gene3D" id="3.50.50.60">
    <property type="entry name" value="FAD/NAD(P)-binding domain"/>
    <property type="match status" value="1"/>
</dbReference>
<evidence type="ECO:0000313" key="1">
    <source>
        <dbReference type="EMBL" id="KAK7816038.1"/>
    </source>
</evidence>
<gene>
    <name evidence="1" type="primary">REP_1</name>
    <name evidence="1" type="ORF">CFP56_000893</name>
</gene>
<sequence length="184" mass="20449">MLVECAQTKQLDGNLPFELEEFLNNNQGVEMPHNTAELENSGQVGVQSMEMLKVRAALKERLKQEGILSSRASKSDKAQKRLKLLKWNRRLVMYDDFDDDAIDVGATKFSNGHASSLSTSKLSRIVSTKTNKPKVPQVCAFMVLVPLRFPNALGAFMYPIYGHGELPQAFCHRAAVKGCIHVGN</sequence>